<dbReference type="PROSITE" id="PS50994">
    <property type="entry name" value="INTEGRASE"/>
    <property type="match status" value="1"/>
</dbReference>
<dbReference type="SUPFAM" id="SSF56601">
    <property type="entry name" value="beta-lactamase/transpeptidase-like"/>
    <property type="match status" value="1"/>
</dbReference>
<keyword evidence="4" id="KW-0472">Membrane</keyword>
<proteinExistence type="predicted"/>
<dbReference type="InterPro" id="IPR001460">
    <property type="entry name" value="PCN-bd_Tpept"/>
</dbReference>
<dbReference type="GO" id="GO:0003676">
    <property type="term" value="F:nucleic acid binding"/>
    <property type="evidence" value="ECO:0007669"/>
    <property type="project" value="InterPro"/>
</dbReference>
<dbReference type="GO" id="GO:0008658">
    <property type="term" value="F:penicillin binding"/>
    <property type="evidence" value="ECO:0007669"/>
    <property type="project" value="InterPro"/>
</dbReference>
<dbReference type="InterPro" id="IPR012338">
    <property type="entry name" value="Beta-lactam/transpept-like"/>
</dbReference>
<dbReference type="EMBL" id="MF156696">
    <property type="protein sequence ID" value="AWF78685.1"/>
    <property type="molecule type" value="Genomic_DNA"/>
</dbReference>
<dbReference type="InterPro" id="IPR032874">
    <property type="entry name" value="DDE_dom"/>
</dbReference>
<evidence type="ECO:0000256" key="1">
    <source>
        <dbReference type="ARBA" id="ARBA00002286"/>
    </source>
</evidence>
<keyword evidence="3" id="KW-0121">Carboxypeptidase</keyword>
<organism evidence="6">
    <name type="scientific">Klebsiella pneumoniae</name>
    <dbReference type="NCBI Taxonomy" id="573"/>
    <lineage>
        <taxon>Bacteria</taxon>
        <taxon>Pseudomonadati</taxon>
        <taxon>Pseudomonadota</taxon>
        <taxon>Gammaproteobacteria</taxon>
        <taxon>Enterobacterales</taxon>
        <taxon>Enterobacteriaceae</taxon>
        <taxon>Klebsiella/Raoultella group</taxon>
        <taxon>Klebsiella</taxon>
        <taxon>Klebsiella pneumoniae complex</taxon>
    </lineage>
</organism>
<evidence type="ECO:0000256" key="3">
    <source>
        <dbReference type="ARBA" id="ARBA00022645"/>
    </source>
</evidence>
<comment type="subcellular location">
    <subcellularLocation>
        <location evidence="2">Membrane</location>
    </subcellularLocation>
</comment>
<dbReference type="GO" id="GO:0004180">
    <property type="term" value="F:carboxypeptidase activity"/>
    <property type="evidence" value="ECO:0007669"/>
    <property type="project" value="UniProtKB-KW"/>
</dbReference>
<keyword evidence="6" id="KW-0131">Cell cycle</keyword>
<dbReference type="AlphaFoldDB" id="A0A2S1JJT4"/>
<feature type="domain" description="Integrase catalytic" evidence="5">
    <location>
        <begin position="65"/>
        <end position="242"/>
    </location>
</feature>
<dbReference type="NCBIfam" id="NF033587">
    <property type="entry name" value="transpos_IS6"/>
    <property type="match status" value="1"/>
</dbReference>
<dbReference type="PANTHER" id="PTHR30627:SF1">
    <property type="entry name" value="PEPTIDOGLYCAN D,D-TRANSPEPTIDASE FTSI"/>
    <property type="match status" value="1"/>
</dbReference>
<dbReference type="Gene3D" id="3.90.1310.10">
    <property type="entry name" value="Penicillin-binding protein 2a (Domain 2)"/>
    <property type="match status" value="1"/>
</dbReference>
<evidence type="ECO:0000259" key="5">
    <source>
        <dbReference type="PROSITE" id="PS50994"/>
    </source>
</evidence>
<dbReference type="Gene3D" id="3.40.710.10">
    <property type="entry name" value="DD-peptidase/beta-lactamase superfamily"/>
    <property type="match status" value="1"/>
</dbReference>
<evidence type="ECO:0000313" key="6">
    <source>
        <dbReference type="EMBL" id="AWF78685.1"/>
    </source>
</evidence>
<dbReference type="InterPro" id="IPR012337">
    <property type="entry name" value="RNaseH-like_sf"/>
</dbReference>
<dbReference type="Pfam" id="PF00905">
    <property type="entry name" value="Transpeptidase"/>
    <property type="match status" value="1"/>
</dbReference>
<dbReference type="InterPro" id="IPR047930">
    <property type="entry name" value="Transpos_IS6"/>
</dbReference>
<dbReference type="SUPFAM" id="SSF53098">
    <property type="entry name" value="Ribonuclease H-like"/>
    <property type="match status" value="1"/>
</dbReference>
<dbReference type="InterPro" id="IPR001584">
    <property type="entry name" value="Integrase_cat-core"/>
</dbReference>
<dbReference type="Pfam" id="PF13610">
    <property type="entry name" value="DDE_Tnp_IS240"/>
    <property type="match status" value="1"/>
</dbReference>
<keyword evidence="6" id="KW-0132">Cell division</keyword>
<accession>A0A2S1JJT4</accession>
<reference evidence="6" key="1">
    <citation type="submission" date="2017-05" db="EMBL/GenBank/DDBJ databases">
        <title>Complete sequence of p1642-2.</title>
        <authorList>
            <person name="Zhao Y."/>
            <person name="Liang Y."/>
            <person name="Sun Q."/>
            <person name="Chen S."/>
            <person name="Tong Y."/>
        </authorList>
    </citation>
    <scope>NUCLEOTIDE SEQUENCE</scope>
    <source>
        <strain evidence="6">1642</strain>
        <plasmid evidence="6">p1642-2</plasmid>
    </source>
</reference>
<dbReference type="GO" id="GO:0005886">
    <property type="term" value="C:plasma membrane"/>
    <property type="evidence" value="ECO:0007669"/>
    <property type="project" value="TreeGrafter"/>
</dbReference>
<comment type="function">
    <text evidence="1">Involved in the transposition of the insertion sequence.</text>
</comment>
<keyword evidence="6" id="KW-0614">Plasmid</keyword>
<dbReference type="GO" id="GO:0071555">
    <property type="term" value="P:cell wall organization"/>
    <property type="evidence" value="ECO:0007669"/>
    <property type="project" value="TreeGrafter"/>
</dbReference>
<dbReference type="GO" id="GO:0051301">
    <property type="term" value="P:cell division"/>
    <property type="evidence" value="ECO:0007669"/>
    <property type="project" value="UniProtKB-KW"/>
</dbReference>
<evidence type="ECO:0000256" key="4">
    <source>
        <dbReference type="ARBA" id="ARBA00023136"/>
    </source>
</evidence>
<dbReference type="GO" id="GO:0015074">
    <property type="term" value="P:DNA integration"/>
    <property type="evidence" value="ECO:0007669"/>
    <property type="project" value="InterPro"/>
</dbReference>
<dbReference type="Pfam" id="PF03717">
    <property type="entry name" value="PBP_dimer"/>
    <property type="match status" value="1"/>
</dbReference>
<keyword evidence="3" id="KW-0378">Hydrolase</keyword>
<geneLocation type="plasmid" evidence="6">
    <name>p1642-2</name>
</geneLocation>
<keyword evidence="3" id="KW-0645">Protease</keyword>
<dbReference type="SUPFAM" id="SSF56519">
    <property type="entry name" value="Penicillin binding protein dimerisation domain"/>
    <property type="match status" value="1"/>
</dbReference>
<evidence type="ECO:0000256" key="2">
    <source>
        <dbReference type="ARBA" id="ARBA00004370"/>
    </source>
</evidence>
<dbReference type="InterPro" id="IPR036397">
    <property type="entry name" value="RNaseH_sf"/>
</dbReference>
<dbReference type="InterPro" id="IPR036138">
    <property type="entry name" value="PBP_dimer_sf"/>
</dbReference>
<protein>
    <submittedName>
        <fullName evidence="6">Cell division protein FtsI</fullName>
    </submittedName>
</protein>
<dbReference type="Gene3D" id="3.30.420.10">
    <property type="entry name" value="Ribonuclease H-like superfamily/Ribonuclease H"/>
    <property type="match status" value="1"/>
</dbReference>
<dbReference type="InterPro" id="IPR005311">
    <property type="entry name" value="PBP_dimer"/>
</dbReference>
<name>A0A2S1JJT4_KLEPN</name>
<dbReference type="InterPro" id="IPR050515">
    <property type="entry name" value="Beta-lactam/transpept"/>
</dbReference>
<dbReference type="PANTHER" id="PTHR30627">
    <property type="entry name" value="PEPTIDOGLYCAN D,D-TRANSPEPTIDASE"/>
    <property type="match status" value="1"/>
</dbReference>
<sequence>MNPFKGRHFQRDIILWAVRWYCKYGISYRELQEMLAERGVNVDHSTIYRWVQRYAPEMEKRLRWYWRNPSDLCPWHMDETYVKVNGRWAYLYRAVDSRGRTVDFYLSSRRNSKAAYRFLGKILNNVKKWQIPRFINTDKAPAYGRALALLKREGRCPSDVEHRQIKYRNNVIECDHGKLKRIIGARVLIIEALLTRQIVGRGSDRQVAGFLVPLRRTIQDNSDKEFLFLKKKSPLSLSRAVSQLHLPGISQKYNENRYYPLGEASASLIGVTGAENRGLSGIEQSFNTVLRKDFGVKKIRKNARGGVISVIQYDAPETAPAIRLSIDSVLQYIVYSRLREGVEQHHAQSGAAVLVSVNTGEILAMASYPSFNPNRFSGATSAEMRNVAINDSFEPGSTVKPFVILEGLRRHIISSSTLLDTRPFRVDGHLIRDVGYWPALTPTGILQKSSDTGVSHIALAMPSDALVKTYSSFGLGKPTGLGLPGESTGYFPFSRHRWADIERATFAFGYGLRVTPLQLARAYATLGACGVYHPLSVTRLSAPVYGEQVADPKLADAVIRMMESDVLPGGSGVRAAVPGYRLAIKTGTAEKLGAGGKYDGGHITYTAGVAPASRPEVALVVVINNPKAGQHFGGSVAAPVFGQIIGPVLTRLKIAPDALRAPVVHRQSG</sequence>
<dbReference type="Gene3D" id="3.30.450.330">
    <property type="match status" value="1"/>
</dbReference>